<protein>
    <submittedName>
        <fullName evidence="2">Uncharacterized protein</fullName>
    </submittedName>
</protein>
<evidence type="ECO:0000313" key="5">
    <source>
        <dbReference type="Proteomes" id="UP000663870"/>
    </source>
</evidence>
<name>A0A814ZY43_9BILA</name>
<gene>
    <name evidence="3" type="ORF">JXQ802_LOCUS42105</name>
    <name evidence="2" type="ORF">PYM288_LOCUS27209</name>
</gene>
<keyword evidence="5" id="KW-1185">Reference proteome</keyword>
<feature type="transmembrane region" description="Helical" evidence="1">
    <location>
        <begin position="109"/>
        <end position="132"/>
    </location>
</feature>
<dbReference type="Proteomes" id="UP000663870">
    <property type="component" value="Unassembled WGS sequence"/>
</dbReference>
<dbReference type="EMBL" id="CAJNOH010001756">
    <property type="protein sequence ID" value="CAF1247590.1"/>
    <property type="molecule type" value="Genomic_DNA"/>
</dbReference>
<comment type="caution">
    <text evidence="2">The sequence shown here is derived from an EMBL/GenBank/DDBJ whole genome shotgun (WGS) entry which is preliminary data.</text>
</comment>
<keyword evidence="1" id="KW-0812">Transmembrane</keyword>
<accession>A0A814ZY43</accession>
<evidence type="ECO:0000313" key="3">
    <source>
        <dbReference type="EMBL" id="CAF1529129.1"/>
    </source>
</evidence>
<reference evidence="2" key="1">
    <citation type="submission" date="2021-02" db="EMBL/GenBank/DDBJ databases">
        <authorList>
            <person name="Nowell W R."/>
        </authorList>
    </citation>
    <scope>NUCLEOTIDE SEQUENCE</scope>
</reference>
<keyword evidence="1" id="KW-1133">Transmembrane helix</keyword>
<sequence>MELHDEPKSEKMVMIDNASVSVVKSLSATNDSKIRRIRKNLLIILSICLGLTGMILITTYFFQTAVFPDSKYGYLYLVVLIGVILILIVFYSFGIFVTSRYHHTGLRVFAWLNIIYLIILGITLIGLFLLLIPQIIHVNNRKGGPIGLASAFAIAMLLLFIIICLTAFIITVFIVKFVFKLVRLIANNKCLTT</sequence>
<dbReference type="EMBL" id="CAJNOL010002789">
    <property type="protein sequence ID" value="CAF1529129.1"/>
    <property type="molecule type" value="Genomic_DNA"/>
</dbReference>
<evidence type="ECO:0000313" key="2">
    <source>
        <dbReference type="EMBL" id="CAF1247590.1"/>
    </source>
</evidence>
<evidence type="ECO:0000313" key="4">
    <source>
        <dbReference type="Proteomes" id="UP000663854"/>
    </source>
</evidence>
<feature type="transmembrane region" description="Helical" evidence="1">
    <location>
        <begin position="41"/>
        <end position="62"/>
    </location>
</feature>
<proteinExistence type="predicted"/>
<organism evidence="2 4">
    <name type="scientific">Rotaria sordida</name>
    <dbReference type="NCBI Taxonomy" id="392033"/>
    <lineage>
        <taxon>Eukaryota</taxon>
        <taxon>Metazoa</taxon>
        <taxon>Spiralia</taxon>
        <taxon>Gnathifera</taxon>
        <taxon>Rotifera</taxon>
        <taxon>Eurotatoria</taxon>
        <taxon>Bdelloidea</taxon>
        <taxon>Philodinida</taxon>
        <taxon>Philodinidae</taxon>
        <taxon>Rotaria</taxon>
    </lineage>
</organism>
<dbReference type="AlphaFoldDB" id="A0A814ZY43"/>
<dbReference type="Proteomes" id="UP000663854">
    <property type="component" value="Unassembled WGS sequence"/>
</dbReference>
<keyword evidence="1" id="KW-0472">Membrane</keyword>
<evidence type="ECO:0000256" key="1">
    <source>
        <dbReference type="SAM" id="Phobius"/>
    </source>
</evidence>
<feature type="transmembrane region" description="Helical" evidence="1">
    <location>
        <begin position="152"/>
        <end position="179"/>
    </location>
</feature>
<feature type="transmembrane region" description="Helical" evidence="1">
    <location>
        <begin position="74"/>
        <end position="97"/>
    </location>
</feature>